<dbReference type="SMART" id="SM00342">
    <property type="entry name" value="HTH_ARAC"/>
    <property type="match status" value="1"/>
</dbReference>
<dbReference type="EMBL" id="JAJUBC010000013">
    <property type="protein sequence ID" value="MDD1794003.1"/>
    <property type="molecule type" value="Genomic_DNA"/>
</dbReference>
<dbReference type="Gene3D" id="1.10.10.60">
    <property type="entry name" value="Homeodomain-like"/>
    <property type="match status" value="2"/>
</dbReference>
<dbReference type="CDD" id="cd06976">
    <property type="entry name" value="cupin_MtlR-like_N"/>
    <property type="match status" value="1"/>
</dbReference>
<dbReference type="InterPro" id="IPR014710">
    <property type="entry name" value="RmlC-like_jellyroll"/>
</dbReference>
<dbReference type="PRINTS" id="PR00032">
    <property type="entry name" value="HTHARAC"/>
</dbReference>
<dbReference type="PANTHER" id="PTHR43280:SF27">
    <property type="entry name" value="TRANSCRIPTIONAL REGULATOR MTLR"/>
    <property type="match status" value="1"/>
</dbReference>
<evidence type="ECO:0000313" key="5">
    <source>
        <dbReference type="EMBL" id="MDD1794003.1"/>
    </source>
</evidence>
<evidence type="ECO:0000259" key="4">
    <source>
        <dbReference type="PROSITE" id="PS01124"/>
    </source>
</evidence>
<dbReference type="RefSeq" id="WP_274164847.1">
    <property type="nucleotide sequence ID" value="NZ_JAJUBC010000013.1"/>
</dbReference>
<evidence type="ECO:0000256" key="3">
    <source>
        <dbReference type="ARBA" id="ARBA00023163"/>
    </source>
</evidence>
<keyword evidence="2" id="KW-0238">DNA-binding</keyword>
<dbReference type="SUPFAM" id="SSF46689">
    <property type="entry name" value="Homeodomain-like"/>
    <property type="match status" value="2"/>
</dbReference>
<dbReference type="PROSITE" id="PS01124">
    <property type="entry name" value="HTH_ARAC_FAMILY_2"/>
    <property type="match status" value="1"/>
</dbReference>
<feature type="domain" description="HTH araC/xylS-type" evidence="4">
    <location>
        <begin position="187"/>
        <end position="285"/>
    </location>
</feature>
<evidence type="ECO:0000256" key="1">
    <source>
        <dbReference type="ARBA" id="ARBA00023015"/>
    </source>
</evidence>
<comment type="caution">
    <text evidence="5">The sequence shown here is derived from an EMBL/GenBank/DDBJ whole genome shotgun (WGS) entry which is preliminary data.</text>
</comment>
<proteinExistence type="predicted"/>
<evidence type="ECO:0000313" key="6">
    <source>
        <dbReference type="Proteomes" id="UP001149400"/>
    </source>
</evidence>
<organism evidence="5 6">
    <name type="scientific">Enterovibrio gelatinilyticus</name>
    <dbReference type="NCBI Taxonomy" id="2899819"/>
    <lineage>
        <taxon>Bacteria</taxon>
        <taxon>Pseudomonadati</taxon>
        <taxon>Pseudomonadota</taxon>
        <taxon>Gammaproteobacteria</taxon>
        <taxon>Vibrionales</taxon>
        <taxon>Vibrionaceae</taxon>
        <taxon>Enterovibrio</taxon>
    </lineage>
</organism>
<keyword evidence="6" id="KW-1185">Reference proteome</keyword>
<dbReference type="InterPro" id="IPR009057">
    <property type="entry name" value="Homeodomain-like_sf"/>
</dbReference>
<gene>
    <name evidence="5" type="ORF">LRP50_12750</name>
</gene>
<keyword evidence="1" id="KW-0805">Transcription regulation</keyword>
<dbReference type="PANTHER" id="PTHR43280">
    <property type="entry name" value="ARAC-FAMILY TRANSCRIPTIONAL REGULATOR"/>
    <property type="match status" value="1"/>
</dbReference>
<accession>A0ABT5R157</accession>
<dbReference type="Proteomes" id="UP001149400">
    <property type="component" value="Unassembled WGS sequence"/>
</dbReference>
<evidence type="ECO:0000256" key="2">
    <source>
        <dbReference type="ARBA" id="ARBA00023125"/>
    </source>
</evidence>
<dbReference type="InterPro" id="IPR018062">
    <property type="entry name" value="HTH_AraC-typ_CS"/>
</dbReference>
<dbReference type="PROSITE" id="PS00041">
    <property type="entry name" value="HTH_ARAC_FAMILY_1"/>
    <property type="match status" value="1"/>
</dbReference>
<reference evidence="5" key="1">
    <citation type="submission" date="2021-12" db="EMBL/GenBank/DDBJ databases">
        <title>Enterovibrio ZSDZ35 sp. nov. and Enterovibrio ZSDZ42 sp. nov., isolated from coastal seawater in Qingdao.</title>
        <authorList>
            <person name="Zhang P."/>
        </authorList>
    </citation>
    <scope>NUCLEOTIDE SEQUENCE</scope>
    <source>
        <strain evidence="5">ZSDZ42</strain>
    </source>
</reference>
<dbReference type="SUPFAM" id="SSF51215">
    <property type="entry name" value="Regulatory protein AraC"/>
    <property type="match status" value="1"/>
</dbReference>
<dbReference type="InterPro" id="IPR020449">
    <property type="entry name" value="Tscrpt_reg_AraC-type_HTH"/>
</dbReference>
<sequence>MSAEKDPVWEFIQIEDKSVFYKEHGVPHHSIHWHVHEQYELHLIVKTNGKAMIGNHLGPFSPGQLTLVGPWLPHNWESQLTPGETHELRDMVILFKPDLFYTAAKSFPELVQFGPLLEQAKMGIEFLNVPFDTAVEYFLKVKESQGVTRLINFLSFINYLSRSNTRLLSNMPASEVKDAGTLQSRINEVVDYVMQNYQHPLRLKTLADKLGMSESYFSRFFHQSSGHRFTDFVNRVRIQRACILLSDTNDTIADISQTVGFHNLANFSRQFRRINGLSPLAYRKKHSTPTRKVNLDLSP</sequence>
<dbReference type="InterPro" id="IPR018060">
    <property type="entry name" value="HTH_AraC"/>
</dbReference>
<keyword evidence="3" id="KW-0804">Transcription</keyword>
<dbReference type="Pfam" id="PF12833">
    <property type="entry name" value="HTH_18"/>
    <property type="match status" value="1"/>
</dbReference>
<name>A0ABT5R157_9GAMM</name>
<protein>
    <submittedName>
        <fullName evidence="5">AraC family transcriptional regulator</fullName>
    </submittedName>
</protein>
<dbReference type="InterPro" id="IPR037923">
    <property type="entry name" value="HTH-like"/>
</dbReference>
<dbReference type="Gene3D" id="2.60.120.10">
    <property type="entry name" value="Jelly Rolls"/>
    <property type="match status" value="1"/>
</dbReference>